<reference evidence="1 2" key="1">
    <citation type="journal article" date="2018" name="Front. Plant Sci.">
        <title>Red Clover (Trifolium pratense) and Zigzag Clover (T. medium) - A Picture of Genomic Similarities and Differences.</title>
        <authorList>
            <person name="Dluhosova J."/>
            <person name="Istvanek J."/>
            <person name="Nedelnik J."/>
            <person name="Repkova J."/>
        </authorList>
    </citation>
    <scope>NUCLEOTIDE SEQUENCE [LARGE SCALE GENOMIC DNA]</scope>
    <source>
        <strain evidence="2">cv. 10/8</strain>
        <tissue evidence="1">Leaf</tissue>
    </source>
</reference>
<name>A0A392UM41_9FABA</name>
<feature type="non-terminal residue" evidence="1">
    <location>
        <position position="60"/>
    </location>
</feature>
<dbReference type="EMBL" id="LXQA010844761">
    <property type="protein sequence ID" value="MCI73714.1"/>
    <property type="molecule type" value="Genomic_DNA"/>
</dbReference>
<dbReference type="AlphaFoldDB" id="A0A392UM41"/>
<keyword evidence="2" id="KW-1185">Reference proteome</keyword>
<accession>A0A392UM41</accession>
<dbReference type="InterPro" id="IPR016197">
    <property type="entry name" value="Chromo-like_dom_sf"/>
</dbReference>
<protein>
    <submittedName>
        <fullName evidence="1">Uncharacterized protein</fullName>
    </submittedName>
</protein>
<dbReference type="Proteomes" id="UP000265520">
    <property type="component" value="Unassembled WGS sequence"/>
</dbReference>
<proteinExistence type="predicted"/>
<sequence>MLNEELELMVQPADILHWREDKWGNIDVLVQWEKFLSCKNSWEYAALLLSSFLHFPLKDK</sequence>
<organism evidence="1 2">
    <name type="scientific">Trifolium medium</name>
    <dbReference type="NCBI Taxonomy" id="97028"/>
    <lineage>
        <taxon>Eukaryota</taxon>
        <taxon>Viridiplantae</taxon>
        <taxon>Streptophyta</taxon>
        <taxon>Embryophyta</taxon>
        <taxon>Tracheophyta</taxon>
        <taxon>Spermatophyta</taxon>
        <taxon>Magnoliopsida</taxon>
        <taxon>eudicotyledons</taxon>
        <taxon>Gunneridae</taxon>
        <taxon>Pentapetalae</taxon>
        <taxon>rosids</taxon>
        <taxon>fabids</taxon>
        <taxon>Fabales</taxon>
        <taxon>Fabaceae</taxon>
        <taxon>Papilionoideae</taxon>
        <taxon>50 kb inversion clade</taxon>
        <taxon>NPAAA clade</taxon>
        <taxon>Hologalegina</taxon>
        <taxon>IRL clade</taxon>
        <taxon>Trifolieae</taxon>
        <taxon>Trifolium</taxon>
    </lineage>
</organism>
<dbReference type="SUPFAM" id="SSF54160">
    <property type="entry name" value="Chromo domain-like"/>
    <property type="match status" value="1"/>
</dbReference>
<comment type="caution">
    <text evidence="1">The sequence shown here is derived from an EMBL/GenBank/DDBJ whole genome shotgun (WGS) entry which is preliminary data.</text>
</comment>
<evidence type="ECO:0000313" key="1">
    <source>
        <dbReference type="EMBL" id="MCI73714.1"/>
    </source>
</evidence>
<evidence type="ECO:0000313" key="2">
    <source>
        <dbReference type="Proteomes" id="UP000265520"/>
    </source>
</evidence>